<dbReference type="InterPro" id="IPR010617">
    <property type="entry name" value="TMEM175-like"/>
</dbReference>
<comment type="similarity">
    <text evidence="2">Belongs to the TMEM175 family.</text>
</comment>
<evidence type="ECO:0000256" key="9">
    <source>
        <dbReference type="ARBA" id="ARBA00023065"/>
    </source>
</evidence>
<evidence type="ECO:0000256" key="2">
    <source>
        <dbReference type="ARBA" id="ARBA00006920"/>
    </source>
</evidence>
<gene>
    <name evidence="14" type="ORF">EI427_01630</name>
</gene>
<name>A0A3Q9FNB2_9BACT</name>
<dbReference type="GO" id="GO:0005267">
    <property type="term" value="F:potassium channel activity"/>
    <property type="evidence" value="ECO:0007669"/>
    <property type="project" value="UniProtKB-KW"/>
</dbReference>
<dbReference type="KEGG" id="fll:EI427_01630"/>
<evidence type="ECO:0000313" key="15">
    <source>
        <dbReference type="Proteomes" id="UP000267268"/>
    </source>
</evidence>
<dbReference type="GO" id="GO:0016020">
    <property type="term" value="C:membrane"/>
    <property type="evidence" value="ECO:0007669"/>
    <property type="project" value="UniProtKB-SubCell"/>
</dbReference>
<evidence type="ECO:0000256" key="8">
    <source>
        <dbReference type="ARBA" id="ARBA00022989"/>
    </source>
</evidence>
<evidence type="ECO:0000256" key="1">
    <source>
        <dbReference type="ARBA" id="ARBA00004141"/>
    </source>
</evidence>
<dbReference type="PANTHER" id="PTHR31462">
    <property type="entry name" value="ENDOSOMAL/LYSOSOMAL POTASSIUM CHANNEL TMEM175"/>
    <property type="match status" value="1"/>
</dbReference>
<sequence length="217" mass="24714">MGNQKGNKKEKVISKSWLTRITRLSDIIFATSMTMLLLAIDLPEVKTIGSNKELLTALSKQLPILGIFLSTFVLLAVYWLKHTTTTRLMKGADTLYMWLDLILLAFVALLPFSNGLATAFPDYFISISVYGINVFIIGSCSFFAWRHASKNNLLLKEEMDKKEAEEISSESWMEPVIAIISIITGYFYIDYAQLPFILVPIIYGLQTKWKEKKNRAR</sequence>
<dbReference type="Proteomes" id="UP000267268">
    <property type="component" value="Chromosome 1"/>
</dbReference>
<evidence type="ECO:0000256" key="13">
    <source>
        <dbReference type="SAM" id="Phobius"/>
    </source>
</evidence>
<keyword evidence="8 13" id="KW-1133">Transmembrane helix</keyword>
<keyword evidence="5 13" id="KW-0812">Transmembrane</keyword>
<evidence type="ECO:0000256" key="10">
    <source>
        <dbReference type="ARBA" id="ARBA00023136"/>
    </source>
</evidence>
<comment type="catalytic activity">
    <reaction evidence="12">
        <text>K(+)(in) = K(+)(out)</text>
        <dbReference type="Rhea" id="RHEA:29463"/>
        <dbReference type="ChEBI" id="CHEBI:29103"/>
    </reaction>
</comment>
<dbReference type="PANTHER" id="PTHR31462:SF5">
    <property type="entry name" value="ENDOSOMAL_LYSOSOMAL PROTON CHANNEL TMEM175"/>
    <property type="match status" value="1"/>
</dbReference>
<protein>
    <submittedName>
        <fullName evidence="14">DUF1211 domain-containing protein</fullName>
    </submittedName>
</protein>
<organism evidence="14 15">
    <name type="scientific">Flammeovirga pectinis</name>
    <dbReference type="NCBI Taxonomy" id="2494373"/>
    <lineage>
        <taxon>Bacteria</taxon>
        <taxon>Pseudomonadati</taxon>
        <taxon>Bacteroidota</taxon>
        <taxon>Cytophagia</taxon>
        <taxon>Cytophagales</taxon>
        <taxon>Flammeovirgaceae</taxon>
        <taxon>Flammeovirga</taxon>
    </lineage>
</organism>
<accession>A0A3Q9FNB2</accession>
<dbReference type="GO" id="GO:0015252">
    <property type="term" value="F:proton channel activity"/>
    <property type="evidence" value="ECO:0007669"/>
    <property type="project" value="InterPro"/>
</dbReference>
<evidence type="ECO:0000256" key="7">
    <source>
        <dbReference type="ARBA" id="ARBA00022958"/>
    </source>
</evidence>
<proteinExistence type="inferred from homology"/>
<evidence type="ECO:0000256" key="3">
    <source>
        <dbReference type="ARBA" id="ARBA00022448"/>
    </source>
</evidence>
<keyword evidence="6" id="KW-0631">Potassium channel</keyword>
<keyword evidence="4" id="KW-0633">Potassium transport</keyword>
<keyword evidence="3" id="KW-0813">Transport</keyword>
<evidence type="ECO:0000256" key="5">
    <source>
        <dbReference type="ARBA" id="ARBA00022692"/>
    </source>
</evidence>
<dbReference type="EMBL" id="CP034562">
    <property type="protein sequence ID" value="AZQ60959.1"/>
    <property type="molecule type" value="Genomic_DNA"/>
</dbReference>
<keyword evidence="7" id="KW-0630">Potassium</keyword>
<reference evidence="14 15" key="1">
    <citation type="submission" date="2018-12" db="EMBL/GenBank/DDBJ databases">
        <title>Flammeovirga pectinis sp. nov., isolated from the gut of the Korean scallop, Patinopecten yessoensis.</title>
        <authorList>
            <person name="Bae J.-W."/>
            <person name="Jeong Y.-S."/>
            <person name="Kang W."/>
        </authorList>
    </citation>
    <scope>NUCLEOTIDE SEQUENCE [LARGE SCALE GENOMIC DNA]</scope>
    <source>
        <strain evidence="14 15">L12M1</strain>
    </source>
</reference>
<dbReference type="OrthoDB" id="977946at2"/>
<feature type="transmembrane region" description="Helical" evidence="13">
    <location>
        <begin position="171"/>
        <end position="189"/>
    </location>
</feature>
<evidence type="ECO:0000256" key="4">
    <source>
        <dbReference type="ARBA" id="ARBA00022538"/>
    </source>
</evidence>
<dbReference type="AlphaFoldDB" id="A0A3Q9FNB2"/>
<evidence type="ECO:0000256" key="6">
    <source>
        <dbReference type="ARBA" id="ARBA00022826"/>
    </source>
</evidence>
<feature type="transmembrane region" description="Helical" evidence="13">
    <location>
        <begin position="92"/>
        <end position="112"/>
    </location>
</feature>
<evidence type="ECO:0000313" key="14">
    <source>
        <dbReference type="EMBL" id="AZQ60959.1"/>
    </source>
</evidence>
<comment type="subcellular location">
    <subcellularLocation>
        <location evidence="1">Membrane</location>
        <topology evidence="1">Multi-pass membrane protein</topology>
    </subcellularLocation>
</comment>
<keyword evidence="9" id="KW-0406">Ion transport</keyword>
<evidence type="ECO:0000256" key="12">
    <source>
        <dbReference type="ARBA" id="ARBA00034430"/>
    </source>
</evidence>
<keyword evidence="15" id="KW-1185">Reference proteome</keyword>
<dbReference type="RefSeq" id="WP_126610928.1">
    <property type="nucleotide sequence ID" value="NZ_CP034562.1"/>
</dbReference>
<evidence type="ECO:0000256" key="11">
    <source>
        <dbReference type="ARBA" id="ARBA00023303"/>
    </source>
</evidence>
<dbReference type="Pfam" id="PF06736">
    <property type="entry name" value="TMEM175"/>
    <property type="match status" value="1"/>
</dbReference>
<keyword evidence="11" id="KW-0407">Ion channel</keyword>
<feature type="transmembrane region" description="Helical" evidence="13">
    <location>
        <begin position="124"/>
        <end position="145"/>
    </location>
</feature>
<keyword evidence="10 13" id="KW-0472">Membrane</keyword>
<feature type="transmembrane region" description="Helical" evidence="13">
    <location>
        <begin position="62"/>
        <end position="80"/>
    </location>
</feature>